<accession>A0A0E9TVI0</accession>
<organism evidence="1">
    <name type="scientific">Anguilla anguilla</name>
    <name type="common">European freshwater eel</name>
    <name type="synonym">Muraena anguilla</name>
    <dbReference type="NCBI Taxonomy" id="7936"/>
    <lineage>
        <taxon>Eukaryota</taxon>
        <taxon>Metazoa</taxon>
        <taxon>Chordata</taxon>
        <taxon>Craniata</taxon>
        <taxon>Vertebrata</taxon>
        <taxon>Euteleostomi</taxon>
        <taxon>Actinopterygii</taxon>
        <taxon>Neopterygii</taxon>
        <taxon>Teleostei</taxon>
        <taxon>Anguilliformes</taxon>
        <taxon>Anguillidae</taxon>
        <taxon>Anguilla</taxon>
    </lineage>
</organism>
<reference evidence="1" key="2">
    <citation type="journal article" date="2015" name="Fish Shellfish Immunol.">
        <title>Early steps in the European eel (Anguilla anguilla)-Vibrio vulnificus interaction in the gills: Role of the RtxA13 toxin.</title>
        <authorList>
            <person name="Callol A."/>
            <person name="Pajuelo D."/>
            <person name="Ebbesson L."/>
            <person name="Teles M."/>
            <person name="MacKenzie S."/>
            <person name="Amaro C."/>
        </authorList>
    </citation>
    <scope>NUCLEOTIDE SEQUENCE</scope>
</reference>
<dbReference type="AlphaFoldDB" id="A0A0E9TVI0"/>
<name>A0A0E9TVI0_ANGAN</name>
<protein>
    <submittedName>
        <fullName evidence="1">Uncharacterized protein</fullName>
    </submittedName>
</protein>
<evidence type="ECO:0000313" key="1">
    <source>
        <dbReference type="EMBL" id="JAH57467.1"/>
    </source>
</evidence>
<dbReference type="EMBL" id="GBXM01051110">
    <property type="protein sequence ID" value="JAH57467.1"/>
    <property type="molecule type" value="Transcribed_RNA"/>
</dbReference>
<reference evidence="1" key="1">
    <citation type="submission" date="2014-11" db="EMBL/GenBank/DDBJ databases">
        <authorList>
            <person name="Amaro Gonzalez C."/>
        </authorList>
    </citation>
    <scope>NUCLEOTIDE SEQUENCE</scope>
</reference>
<proteinExistence type="predicted"/>
<sequence>MNGYLCCFCAVVYCTLYLIWEY</sequence>